<dbReference type="Proteomes" id="UP000052268">
    <property type="component" value="Unassembled WGS sequence"/>
</dbReference>
<proteinExistence type="predicted"/>
<reference evidence="1 2" key="1">
    <citation type="journal article" date="2015" name="G3 (Bethesda)">
        <title>Insights into Ongoing Evolution of the Hexachlorocyclohexane Catabolic Pathway from Comparative Genomics of Ten Sphingomonadaceae Strains.</title>
        <authorList>
            <person name="Pearce S.L."/>
            <person name="Oakeshott J.G."/>
            <person name="Pandey G."/>
        </authorList>
    </citation>
    <scope>NUCLEOTIDE SEQUENCE [LARGE SCALE GENOMIC DNA]</scope>
    <source>
        <strain evidence="1 2">LL02</strain>
    </source>
</reference>
<dbReference type="EMBL" id="JACU01000018">
    <property type="protein sequence ID" value="KMS50570.1"/>
    <property type="molecule type" value="Genomic_DNA"/>
</dbReference>
<gene>
    <name evidence="1" type="ORF">V474_06750</name>
</gene>
<keyword evidence="2" id="KW-1185">Reference proteome</keyword>
<evidence type="ECO:0000313" key="2">
    <source>
        <dbReference type="Proteomes" id="UP000052268"/>
    </source>
</evidence>
<dbReference type="PATRIC" id="fig|1114963.3.peg.5001"/>
<protein>
    <submittedName>
        <fullName evidence="1">Uncharacterized protein</fullName>
    </submittedName>
</protein>
<accession>A0A0J8A583</accession>
<dbReference type="RefSeq" id="WP_059153642.1">
    <property type="nucleotide sequence ID" value="NZ_KQ130462.1"/>
</dbReference>
<comment type="caution">
    <text evidence="1">The sequence shown here is derived from an EMBL/GenBank/DDBJ whole genome shotgun (WGS) entry which is preliminary data.</text>
</comment>
<evidence type="ECO:0000313" key="1">
    <source>
        <dbReference type="EMBL" id="KMS50570.1"/>
    </source>
</evidence>
<name>A0A0J8A583_9SPHN</name>
<sequence>MASNPARPARRAQGTLVDCRAERHVAASKITVDASGIQSCRCRVCGCQLRRLPSLRRWFRSGMMG</sequence>
<organism evidence="1 2">
    <name type="scientific">Novosphingobium barchaimii LL02</name>
    <dbReference type="NCBI Taxonomy" id="1114963"/>
    <lineage>
        <taxon>Bacteria</taxon>
        <taxon>Pseudomonadati</taxon>
        <taxon>Pseudomonadota</taxon>
        <taxon>Alphaproteobacteria</taxon>
        <taxon>Sphingomonadales</taxon>
        <taxon>Sphingomonadaceae</taxon>
        <taxon>Novosphingobium</taxon>
    </lineage>
</organism>
<dbReference type="OrthoDB" id="7509143at2"/>
<dbReference type="AlphaFoldDB" id="A0A0J8A583"/>